<name>A0A9P7EIQ4_9AGAM</name>
<accession>A0A9P7EIQ4</accession>
<feature type="transmembrane region" description="Helical" evidence="5">
    <location>
        <begin position="139"/>
        <end position="159"/>
    </location>
</feature>
<feature type="transmembrane region" description="Helical" evidence="5">
    <location>
        <begin position="296"/>
        <end position="318"/>
    </location>
</feature>
<sequence>MIAPATGQVASSFGIDNDVILALTTSIFVLAYAMGPLFLGPLSEIYGRSRVLQLANLWYLVWNLVCGFAQSESQLIVFRFLSGIGGSAPLSIGGGFLGDCWQPHERGKAVAIYSLAPLLGPVVGPVTGAWVAQYSTWRWVFWSTSIVDAAIQIIGMFTLQETYAPLLLERKAERIRRSMDAEKAPYREIRTVFEGQDRSTIMAKSLIRPFALFAYEPIVQLLGVYMAYLYGIFYLFLTTIPSIFQGIYQQPVGIAGLHYAALGIGLSVASQLNARTMDKVYIYLKSKYGGVAKPEFRLPAMVPGSLLLPIGCLIVGWTSQAHTHWIAPDIGIALVGAGIILNFQCIQTYIIDCFTLHAASAMAAVSCLRSLAGFGFPLFAPAMYKALGFGKGDTILAVVAIVLGCPAPWILWHYGERIRNSSRYAR</sequence>
<dbReference type="AlphaFoldDB" id="A0A9P7EIQ4"/>
<dbReference type="Pfam" id="PF07690">
    <property type="entry name" value="MFS_1"/>
    <property type="match status" value="1"/>
</dbReference>
<dbReference type="GeneID" id="64632105"/>
<feature type="transmembrane region" description="Helical" evidence="5">
    <location>
        <begin position="20"/>
        <end position="39"/>
    </location>
</feature>
<dbReference type="InterPro" id="IPR020846">
    <property type="entry name" value="MFS_dom"/>
</dbReference>
<dbReference type="Proteomes" id="UP000807769">
    <property type="component" value="Unassembled WGS sequence"/>
</dbReference>
<comment type="caution">
    <text evidence="7">The sequence shown here is derived from an EMBL/GenBank/DDBJ whole genome shotgun (WGS) entry which is preliminary data.</text>
</comment>
<dbReference type="PANTHER" id="PTHR23502">
    <property type="entry name" value="MAJOR FACILITATOR SUPERFAMILY"/>
    <property type="match status" value="1"/>
</dbReference>
<keyword evidence="3 5" id="KW-1133">Transmembrane helix</keyword>
<feature type="transmembrane region" description="Helical" evidence="5">
    <location>
        <begin position="76"/>
        <end position="98"/>
    </location>
</feature>
<keyword evidence="2 5" id="KW-0812">Transmembrane</keyword>
<dbReference type="SUPFAM" id="SSF103473">
    <property type="entry name" value="MFS general substrate transporter"/>
    <property type="match status" value="1"/>
</dbReference>
<dbReference type="InterPro" id="IPR036259">
    <property type="entry name" value="MFS_trans_sf"/>
</dbReference>
<dbReference type="InterPro" id="IPR011701">
    <property type="entry name" value="MFS"/>
</dbReference>
<keyword evidence="4 5" id="KW-0472">Membrane</keyword>
<feature type="transmembrane region" description="Helical" evidence="5">
    <location>
        <begin position="51"/>
        <end position="70"/>
    </location>
</feature>
<evidence type="ECO:0000256" key="4">
    <source>
        <dbReference type="ARBA" id="ARBA00023136"/>
    </source>
</evidence>
<feature type="transmembrane region" description="Helical" evidence="5">
    <location>
        <begin position="110"/>
        <end position="133"/>
    </location>
</feature>
<comment type="subcellular location">
    <subcellularLocation>
        <location evidence="1">Membrane</location>
        <topology evidence="1">Multi-pass membrane protein</topology>
    </subcellularLocation>
</comment>
<keyword evidence="8" id="KW-1185">Reference proteome</keyword>
<feature type="transmembrane region" description="Helical" evidence="5">
    <location>
        <begin position="330"/>
        <end position="351"/>
    </location>
</feature>
<protein>
    <submittedName>
        <fullName evidence="7">Major facilitator superfamily domain-containing protein</fullName>
    </submittedName>
</protein>
<evidence type="ECO:0000256" key="2">
    <source>
        <dbReference type="ARBA" id="ARBA00022692"/>
    </source>
</evidence>
<dbReference type="GO" id="GO:0022857">
    <property type="term" value="F:transmembrane transporter activity"/>
    <property type="evidence" value="ECO:0007669"/>
    <property type="project" value="InterPro"/>
</dbReference>
<dbReference type="PANTHER" id="PTHR23502:SF60">
    <property type="entry name" value="MAJOR FACILITATOR SUPERFAMILY (MFS) PROFILE DOMAIN-CONTAINING PROTEIN-RELATED"/>
    <property type="match status" value="1"/>
</dbReference>
<dbReference type="GO" id="GO:0016020">
    <property type="term" value="C:membrane"/>
    <property type="evidence" value="ECO:0007669"/>
    <property type="project" value="UniProtKB-SubCell"/>
</dbReference>
<feature type="transmembrane region" description="Helical" evidence="5">
    <location>
        <begin position="257"/>
        <end position="275"/>
    </location>
</feature>
<dbReference type="Gene3D" id="1.20.1250.20">
    <property type="entry name" value="MFS general substrate transporter like domains"/>
    <property type="match status" value="1"/>
</dbReference>
<evidence type="ECO:0000313" key="7">
    <source>
        <dbReference type="EMBL" id="KAG1821840.1"/>
    </source>
</evidence>
<evidence type="ECO:0000256" key="5">
    <source>
        <dbReference type="SAM" id="Phobius"/>
    </source>
</evidence>
<dbReference type="OrthoDB" id="6770063at2759"/>
<dbReference type="EMBL" id="JABBWG010000006">
    <property type="protein sequence ID" value="KAG1821840.1"/>
    <property type="molecule type" value="Genomic_DNA"/>
</dbReference>
<dbReference type="CDD" id="cd17323">
    <property type="entry name" value="MFS_Tpo1_MDR_like"/>
    <property type="match status" value="1"/>
</dbReference>
<dbReference type="PROSITE" id="PS50850">
    <property type="entry name" value="MFS"/>
    <property type="match status" value="1"/>
</dbReference>
<feature type="transmembrane region" description="Helical" evidence="5">
    <location>
        <begin position="363"/>
        <end position="383"/>
    </location>
</feature>
<evidence type="ECO:0000256" key="1">
    <source>
        <dbReference type="ARBA" id="ARBA00004141"/>
    </source>
</evidence>
<feature type="domain" description="Major facilitator superfamily (MFS) profile" evidence="6">
    <location>
        <begin position="1"/>
        <end position="426"/>
    </location>
</feature>
<evidence type="ECO:0000256" key="3">
    <source>
        <dbReference type="ARBA" id="ARBA00022989"/>
    </source>
</evidence>
<evidence type="ECO:0000313" key="8">
    <source>
        <dbReference type="Proteomes" id="UP000807769"/>
    </source>
</evidence>
<feature type="transmembrane region" description="Helical" evidence="5">
    <location>
        <begin position="212"/>
        <end position="237"/>
    </location>
</feature>
<organism evidence="7 8">
    <name type="scientific">Suillus subaureus</name>
    <dbReference type="NCBI Taxonomy" id="48587"/>
    <lineage>
        <taxon>Eukaryota</taxon>
        <taxon>Fungi</taxon>
        <taxon>Dikarya</taxon>
        <taxon>Basidiomycota</taxon>
        <taxon>Agaricomycotina</taxon>
        <taxon>Agaricomycetes</taxon>
        <taxon>Agaricomycetidae</taxon>
        <taxon>Boletales</taxon>
        <taxon>Suillineae</taxon>
        <taxon>Suillaceae</taxon>
        <taxon>Suillus</taxon>
    </lineage>
</organism>
<feature type="transmembrane region" description="Helical" evidence="5">
    <location>
        <begin position="395"/>
        <end position="414"/>
    </location>
</feature>
<evidence type="ECO:0000259" key="6">
    <source>
        <dbReference type="PROSITE" id="PS50850"/>
    </source>
</evidence>
<reference evidence="7" key="1">
    <citation type="journal article" date="2020" name="New Phytol.">
        <title>Comparative genomics reveals dynamic genome evolution in host specialist ectomycorrhizal fungi.</title>
        <authorList>
            <person name="Lofgren L.A."/>
            <person name="Nguyen N.H."/>
            <person name="Vilgalys R."/>
            <person name="Ruytinx J."/>
            <person name="Liao H.L."/>
            <person name="Branco S."/>
            <person name="Kuo A."/>
            <person name="LaButti K."/>
            <person name="Lipzen A."/>
            <person name="Andreopoulos W."/>
            <person name="Pangilinan J."/>
            <person name="Riley R."/>
            <person name="Hundley H."/>
            <person name="Na H."/>
            <person name="Barry K."/>
            <person name="Grigoriev I.V."/>
            <person name="Stajich J.E."/>
            <person name="Kennedy P.G."/>
        </authorList>
    </citation>
    <scope>NUCLEOTIDE SEQUENCE</scope>
    <source>
        <strain evidence="7">MN1</strain>
    </source>
</reference>
<dbReference type="FunFam" id="1.20.1250.20:FF:000011">
    <property type="entry name" value="MFS multidrug transporter, putative"/>
    <property type="match status" value="1"/>
</dbReference>
<proteinExistence type="predicted"/>
<gene>
    <name evidence="7" type="ORF">BJ212DRAFT_1445278</name>
</gene>
<dbReference type="RefSeq" id="XP_041196580.1">
    <property type="nucleotide sequence ID" value="XM_041338089.1"/>
</dbReference>